<dbReference type="Pfam" id="PF01061">
    <property type="entry name" value="ABC2_membrane"/>
    <property type="match status" value="1"/>
</dbReference>
<keyword evidence="4 5" id="KW-0472">Membrane</keyword>
<feature type="non-terminal residue" evidence="7">
    <location>
        <position position="1"/>
    </location>
</feature>
<dbReference type="EMBL" id="FN654449">
    <property type="protein sequence ID" value="CBY33799.1"/>
    <property type="molecule type" value="Genomic_DNA"/>
</dbReference>
<evidence type="ECO:0000256" key="2">
    <source>
        <dbReference type="ARBA" id="ARBA00022692"/>
    </source>
</evidence>
<feature type="transmembrane region" description="Helical" evidence="5">
    <location>
        <begin position="62"/>
        <end position="83"/>
    </location>
</feature>
<dbReference type="AlphaFoldDB" id="E4YE49"/>
<proteinExistence type="predicted"/>
<reference evidence="7" key="1">
    <citation type="journal article" date="2010" name="Science">
        <title>Plasticity of animal genome architecture unmasked by rapid evolution of a pelagic tunicate.</title>
        <authorList>
            <person name="Denoeud F."/>
            <person name="Henriet S."/>
            <person name="Mungpakdee S."/>
            <person name="Aury J.M."/>
            <person name="Da Silva C."/>
            <person name="Brinkmann H."/>
            <person name="Mikhaleva J."/>
            <person name="Olsen L.C."/>
            <person name="Jubin C."/>
            <person name="Canestro C."/>
            <person name="Bouquet J.M."/>
            <person name="Danks G."/>
            <person name="Poulain J."/>
            <person name="Campsteijn C."/>
            <person name="Adamski M."/>
            <person name="Cross I."/>
            <person name="Yadetie F."/>
            <person name="Muffato M."/>
            <person name="Louis A."/>
            <person name="Butcher S."/>
            <person name="Tsagkogeorga G."/>
            <person name="Konrad A."/>
            <person name="Singh S."/>
            <person name="Jensen M.F."/>
            <person name="Cong E.H."/>
            <person name="Eikeseth-Otteraa H."/>
            <person name="Noel B."/>
            <person name="Anthouard V."/>
            <person name="Porcel B.M."/>
            <person name="Kachouri-Lafond R."/>
            <person name="Nishino A."/>
            <person name="Ugolini M."/>
            <person name="Chourrout P."/>
            <person name="Nishida H."/>
            <person name="Aasland R."/>
            <person name="Huzurbazar S."/>
            <person name="Westhof E."/>
            <person name="Delsuc F."/>
            <person name="Lehrach H."/>
            <person name="Reinhardt R."/>
            <person name="Weissenbach J."/>
            <person name="Roy S.W."/>
            <person name="Artiguenave F."/>
            <person name="Postlethwait J.H."/>
            <person name="Manak J.R."/>
            <person name="Thompson E.M."/>
            <person name="Jaillon O."/>
            <person name="Du Pasquier L."/>
            <person name="Boudinot P."/>
            <person name="Liberles D.A."/>
            <person name="Volff J.N."/>
            <person name="Philippe H."/>
            <person name="Lenhard B."/>
            <person name="Roest Crollius H."/>
            <person name="Wincker P."/>
            <person name="Chourrout D."/>
        </authorList>
    </citation>
    <scope>NUCLEOTIDE SEQUENCE [LARGE SCALE GENOMIC DNA]</scope>
</reference>
<accession>E4YE49</accession>
<keyword evidence="3 5" id="KW-1133">Transmembrane helix</keyword>
<dbReference type="GO" id="GO:0016020">
    <property type="term" value="C:membrane"/>
    <property type="evidence" value="ECO:0007669"/>
    <property type="project" value="UniProtKB-SubCell"/>
</dbReference>
<evidence type="ECO:0000256" key="5">
    <source>
        <dbReference type="SAM" id="Phobius"/>
    </source>
</evidence>
<gene>
    <name evidence="7" type="ORF">GSOID_T00021747001</name>
</gene>
<feature type="domain" description="ABC-2 type transporter transmembrane" evidence="6">
    <location>
        <begin position="51"/>
        <end position="160"/>
    </location>
</feature>
<comment type="subcellular location">
    <subcellularLocation>
        <location evidence="1">Membrane</location>
        <topology evidence="1">Multi-pass membrane protein</topology>
    </subcellularLocation>
</comment>
<organism evidence="7">
    <name type="scientific">Oikopleura dioica</name>
    <name type="common">Tunicate</name>
    <dbReference type="NCBI Taxonomy" id="34765"/>
    <lineage>
        <taxon>Eukaryota</taxon>
        <taxon>Metazoa</taxon>
        <taxon>Chordata</taxon>
        <taxon>Tunicata</taxon>
        <taxon>Appendicularia</taxon>
        <taxon>Copelata</taxon>
        <taxon>Oikopleuridae</taxon>
        <taxon>Oikopleura</taxon>
    </lineage>
</organism>
<sequence>NETFQYSWAQIRDINVGNGKYRTKFTGKYFLKIFLENVFENFWKNFWKIFFRFSSFFIADNIVTSCFAITLPFLYSIIAYPLFGLQKSFVKWLTFYFVLVLESHVCLGVGYCVSSFSPNIDFTIALLPAAIVPLIVFCGYLLDTSATPPYAGFLKHLSWYG</sequence>
<keyword evidence="2 5" id="KW-0812">Transmembrane</keyword>
<evidence type="ECO:0000256" key="3">
    <source>
        <dbReference type="ARBA" id="ARBA00022989"/>
    </source>
</evidence>
<dbReference type="Proteomes" id="UP000011014">
    <property type="component" value="Unassembled WGS sequence"/>
</dbReference>
<feature type="transmembrane region" description="Helical" evidence="5">
    <location>
        <begin position="95"/>
        <end position="116"/>
    </location>
</feature>
<feature type="transmembrane region" description="Helical" evidence="5">
    <location>
        <begin position="122"/>
        <end position="142"/>
    </location>
</feature>
<name>E4YE49_OIKDI</name>
<evidence type="ECO:0000313" key="7">
    <source>
        <dbReference type="EMBL" id="CBY33799.1"/>
    </source>
</evidence>
<evidence type="ECO:0000256" key="4">
    <source>
        <dbReference type="ARBA" id="ARBA00023136"/>
    </source>
</evidence>
<evidence type="ECO:0000259" key="6">
    <source>
        <dbReference type="Pfam" id="PF01061"/>
    </source>
</evidence>
<dbReference type="GO" id="GO:0140359">
    <property type="term" value="F:ABC-type transporter activity"/>
    <property type="evidence" value="ECO:0007669"/>
    <property type="project" value="InterPro"/>
</dbReference>
<dbReference type="InterPro" id="IPR013525">
    <property type="entry name" value="ABC2_TM"/>
</dbReference>
<protein>
    <recommendedName>
        <fullName evidence="6">ABC-2 type transporter transmembrane domain-containing protein</fullName>
    </recommendedName>
</protein>
<evidence type="ECO:0000256" key="1">
    <source>
        <dbReference type="ARBA" id="ARBA00004141"/>
    </source>
</evidence>